<dbReference type="EMBL" id="FNEM01000010">
    <property type="protein sequence ID" value="SDJ58382.1"/>
    <property type="molecule type" value="Genomic_DNA"/>
</dbReference>
<feature type="compositionally biased region" description="Basic and acidic residues" evidence="6">
    <location>
        <begin position="122"/>
        <end position="145"/>
    </location>
</feature>
<feature type="coiled-coil region" evidence="5">
    <location>
        <begin position="29"/>
        <end position="91"/>
    </location>
</feature>
<dbReference type="GO" id="GO:0006310">
    <property type="term" value="P:DNA recombination"/>
    <property type="evidence" value="ECO:0007669"/>
    <property type="project" value="UniProtKB-KW"/>
</dbReference>
<evidence type="ECO:0000256" key="3">
    <source>
        <dbReference type="ARBA" id="ARBA00023054"/>
    </source>
</evidence>
<dbReference type="Proteomes" id="UP000199527">
    <property type="component" value="Unassembled WGS sequence"/>
</dbReference>
<sequence length="586" mass="65780">MNPAVIAIITLLASALTGGLAFWLASRRAIKTEAELELLKIELDKSKRDALVSADTIDSMEQSLTDEKIRAGKLETEKGALEKRIERLELDHSEICQKLEISADKEKSLLATNSKAQADLAASEKARDTSKTELEQTKQSKEEFQSRNSDLAAKLKEAQTALSEKAETFGALKLAWERRETELKADAATATEKAETLQAENTNLKTKNQEFTTSLEKKQEHFDEQLKLLQENKAELTKQFETLANEILDKKGRAFGELNKESMTNILSPIQAELKGFKEKVENIHTQETEQRTKLRTELENLQKLNQAITEQAGKLTTALRGQKKVQGNWGELMLENVLDNSGLRLGSDYKREDSFNTEEGRLRPDAVVYLPQGKHLIIDAKTSLNAYTEYVNADDELQRTAALAQHTSAVGDRINELSNKSYFNIPGLNSPEVVIMFIPIESAYVEALKSDDTLFQRALEKNVLVATPTTLLTSLNIVRQLWRFEDQNKHTAELAERAAKFYNQLRLFLESMGEVDKQLDKAKSSFGEAMKRLHTGRGNLIKRASEFKELGVSVQKELPAPLVEKAELELLSAELSELEIEAETT</sequence>
<keyword evidence="3 5" id="KW-0175">Coiled coil</keyword>
<evidence type="ECO:0000256" key="5">
    <source>
        <dbReference type="SAM" id="Coils"/>
    </source>
</evidence>
<keyword evidence="8" id="KW-1185">Reference proteome</keyword>
<proteinExistence type="inferred from homology"/>
<reference evidence="8" key="1">
    <citation type="submission" date="2016-10" db="EMBL/GenBank/DDBJ databases">
        <authorList>
            <person name="Varghese N."/>
            <person name="Submissions S."/>
        </authorList>
    </citation>
    <scope>NUCLEOTIDE SEQUENCE [LARGE SCALE GENOMIC DNA]</scope>
    <source>
        <strain evidence="8">DSM 23317</strain>
    </source>
</reference>
<comment type="similarity">
    <text evidence="2">Belongs to the RmuC family.</text>
</comment>
<name>A0A1G8UWZ4_9GAMM</name>
<evidence type="ECO:0000256" key="2">
    <source>
        <dbReference type="ARBA" id="ARBA00009840"/>
    </source>
</evidence>
<evidence type="ECO:0000256" key="6">
    <source>
        <dbReference type="SAM" id="MobiDB-lite"/>
    </source>
</evidence>
<keyword evidence="4" id="KW-0233">DNA recombination</keyword>
<feature type="region of interest" description="Disordered" evidence="6">
    <location>
        <begin position="120"/>
        <end position="148"/>
    </location>
</feature>
<gene>
    <name evidence="7" type="ORF">SAMN04488540_11027</name>
</gene>
<evidence type="ECO:0000256" key="1">
    <source>
        <dbReference type="ARBA" id="ARBA00003416"/>
    </source>
</evidence>
<dbReference type="PANTHER" id="PTHR30563">
    <property type="entry name" value="DNA RECOMBINATION PROTEIN RMUC"/>
    <property type="match status" value="1"/>
</dbReference>
<dbReference type="Pfam" id="PF02646">
    <property type="entry name" value="RmuC"/>
    <property type="match status" value="1"/>
</dbReference>
<evidence type="ECO:0000256" key="4">
    <source>
        <dbReference type="ARBA" id="ARBA00023172"/>
    </source>
</evidence>
<dbReference type="RefSeq" id="WP_245709935.1">
    <property type="nucleotide sequence ID" value="NZ_FNEM01000010.1"/>
</dbReference>
<protein>
    <submittedName>
        <fullName evidence="7">DNA recombination protein RmuC</fullName>
    </submittedName>
</protein>
<comment type="function">
    <text evidence="1">Involved in DNA recombination.</text>
</comment>
<dbReference type="AlphaFoldDB" id="A0A1G8UWZ4"/>
<dbReference type="InterPro" id="IPR003798">
    <property type="entry name" value="DNA_recombination_RmuC"/>
</dbReference>
<accession>A0A1G8UWZ4</accession>
<evidence type="ECO:0000313" key="7">
    <source>
        <dbReference type="EMBL" id="SDJ58382.1"/>
    </source>
</evidence>
<organism evidence="7 8">
    <name type="scientific">Ferrimonas sediminum</name>
    <dbReference type="NCBI Taxonomy" id="718193"/>
    <lineage>
        <taxon>Bacteria</taxon>
        <taxon>Pseudomonadati</taxon>
        <taxon>Pseudomonadota</taxon>
        <taxon>Gammaproteobacteria</taxon>
        <taxon>Alteromonadales</taxon>
        <taxon>Ferrimonadaceae</taxon>
        <taxon>Ferrimonas</taxon>
    </lineage>
</organism>
<feature type="coiled-coil region" evidence="5">
    <location>
        <begin position="285"/>
        <end position="319"/>
    </location>
</feature>
<evidence type="ECO:0000313" key="8">
    <source>
        <dbReference type="Proteomes" id="UP000199527"/>
    </source>
</evidence>
<dbReference type="PANTHER" id="PTHR30563:SF0">
    <property type="entry name" value="DNA RECOMBINATION PROTEIN RMUC"/>
    <property type="match status" value="1"/>
</dbReference>